<evidence type="ECO:0000313" key="2">
    <source>
        <dbReference type="Proteomes" id="UP000025227"/>
    </source>
</evidence>
<proteinExistence type="predicted"/>
<dbReference type="InterPro" id="IPR011009">
    <property type="entry name" value="Kinase-like_dom_sf"/>
</dbReference>
<dbReference type="WBParaSite" id="HCON_00155140-00001">
    <property type="protein sequence ID" value="HCON_00155140-00001"/>
    <property type="gene ID" value="HCON_00155140"/>
</dbReference>
<accession>A0A7I4YXS9</accession>
<protein>
    <submittedName>
        <fullName evidence="3">CHK domain-containing protein</fullName>
    </submittedName>
</protein>
<dbReference type="InterPro" id="IPR015897">
    <property type="entry name" value="CHK_kinase-like"/>
</dbReference>
<dbReference type="InterPro" id="IPR012877">
    <property type="entry name" value="Dhs-27"/>
</dbReference>
<dbReference type="Pfam" id="PF07914">
    <property type="entry name" value="DUF1679"/>
    <property type="match status" value="1"/>
</dbReference>
<dbReference type="SUPFAM" id="SSF56112">
    <property type="entry name" value="Protein kinase-like (PK-like)"/>
    <property type="match status" value="1"/>
</dbReference>
<dbReference type="Gene3D" id="3.90.1200.10">
    <property type="match status" value="1"/>
</dbReference>
<dbReference type="SMART" id="SM00587">
    <property type="entry name" value="CHK"/>
    <property type="match status" value="1"/>
</dbReference>
<dbReference type="AlphaFoldDB" id="A0A7I4YXS9"/>
<dbReference type="OrthoDB" id="5915577at2759"/>
<sequence length="423" mass="49587">MTSLNLYTPGRGLFSTHVTWEDLEHDLQRGLNTTSCFGTEKSVKDIGDGNGFMSKILLIEPDWQPKDDKLPAKFLVKIATQLVMQKVTNELFERKNLNNNFISPTFMADFETLQKREHNTEVAVYKFLHRIPEGKIHVPKIFFSRNFTENNPVKGYIVMEYMENIKQIHVYESVTAKQLKQILRYKAVIEAYSLSVPMEEREEFSKKPFDNVYYKMFKQEVQEHIVQLFASVEDGKLVESVKRLKELIPDIVDLERAENLADELEMDRVVCHGDLWSMNMLWKPDGDDFKLAAVVDYQAAHFGCSATDLVRLFSSCLSGKERRAHWEELLEEFYGYLKEEVGERKMPYTLEQLKEAYRRYFPTGAFMVVTVIAPLFEVIFKNPDENQRMKCLETVMEKTVCLLEDVFYYHDRNVNIRNDQHVE</sequence>
<evidence type="ECO:0000313" key="3">
    <source>
        <dbReference type="WBParaSite" id="HCON_00155140-00001"/>
    </source>
</evidence>
<evidence type="ECO:0000259" key="1">
    <source>
        <dbReference type="SMART" id="SM00587"/>
    </source>
</evidence>
<keyword evidence="2" id="KW-1185">Reference proteome</keyword>
<dbReference type="PANTHER" id="PTHR23020:SF8">
    <property type="entry name" value="CHK KINASE-LIKE DOMAIN-CONTAINING PROTEIN"/>
    <property type="match status" value="1"/>
</dbReference>
<reference evidence="3" key="1">
    <citation type="submission" date="2020-12" db="UniProtKB">
        <authorList>
            <consortium name="WormBaseParasite"/>
        </authorList>
    </citation>
    <scope>IDENTIFICATION</scope>
    <source>
        <strain evidence="3">MHco3</strain>
    </source>
</reference>
<dbReference type="PANTHER" id="PTHR23020">
    <property type="entry name" value="UNCHARACTERIZED NUCLEAR HORMONE RECEPTOR-RELATED"/>
    <property type="match status" value="1"/>
</dbReference>
<dbReference type="Proteomes" id="UP000025227">
    <property type="component" value="Unplaced"/>
</dbReference>
<organism evidence="2 3">
    <name type="scientific">Haemonchus contortus</name>
    <name type="common">Barber pole worm</name>
    <dbReference type="NCBI Taxonomy" id="6289"/>
    <lineage>
        <taxon>Eukaryota</taxon>
        <taxon>Metazoa</taxon>
        <taxon>Ecdysozoa</taxon>
        <taxon>Nematoda</taxon>
        <taxon>Chromadorea</taxon>
        <taxon>Rhabditida</taxon>
        <taxon>Rhabditina</taxon>
        <taxon>Rhabditomorpha</taxon>
        <taxon>Strongyloidea</taxon>
        <taxon>Trichostrongylidae</taxon>
        <taxon>Haemonchus</taxon>
    </lineage>
</organism>
<feature type="domain" description="CHK kinase-like" evidence="1">
    <location>
        <begin position="156"/>
        <end position="343"/>
    </location>
</feature>
<dbReference type="OMA" id="HRMIESE"/>
<name>A0A7I4YXS9_HAECO</name>
<dbReference type="InterPro" id="IPR052961">
    <property type="entry name" value="Oxido-Kinase-like_Enzymes"/>
</dbReference>